<accession>A0A078H6Z8</accession>
<name>A0A078H6Z8_BRANA</name>
<evidence type="ECO:0000313" key="5">
    <source>
        <dbReference type="Proteomes" id="UP000028999"/>
    </source>
</evidence>
<keyword evidence="5" id="KW-1185">Reference proteome</keyword>
<reference evidence="4" key="2">
    <citation type="submission" date="2014-06" db="EMBL/GenBank/DDBJ databases">
        <authorList>
            <person name="Genoscope - CEA"/>
        </authorList>
    </citation>
    <scope>NUCLEOTIDE SEQUENCE</scope>
</reference>
<reference evidence="4 5" key="1">
    <citation type="journal article" date="2014" name="Science">
        <title>Plant genetics. Early allopolyploid evolution in the post-Neolithic Brassica napus oilseed genome.</title>
        <authorList>
            <person name="Chalhoub B."/>
            <person name="Denoeud F."/>
            <person name="Liu S."/>
            <person name="Parkin I.A."/>
            <person name="Tang H."/>
            <person name="Wang X."/>
            <person name="Chiquet J."/>
            <person name="Belcram H."/>
            <person name="Tong C."/>
            <person name="Samans B."/>
            <person name="Correa M."/>
            <person name="Da Silva C."/>
            <person name="Just J."/>
            <person name="Falentin C."/>
            <person name="Koh C.S."/>
            <person name="Le Clainche I."/>
            <person name="Bernard M."/>
            <person name="Bento P."/>
            <person name="Noel B."/>
            <person name="Labadie K."/>
            <person name="Alberti A."/>
            <person name="Charles M."/>
            <person name="Arnaud D."/>
            <person name="Guo H."/>
            <person name="Daviaud C."/>
            <person name="Alamery S."/>
            <person name="Jabbari K."/>
            <person name="Zhao M."/>
            <person name="Edger P.P."/>
            <person name="Chelaifa H."/>
            <person name="Tack D."/>
            <person name="Lassalle G."/>
            <person name="Mestiri I."/>
            <person name="Schnel N."/>
            <person name="Le Paslier M.C."/>
            <person name="Fan G."/>
            <person name="Renault V."/>
            <person name="Bayer P.E."/>
            <person name="Golicz A.A."/>
            <person name="Manoli S."/>
            <person name="Lee T.H."/>
            <person name="Thi V.H."/>
            <person name="Chalabi S."/>
            <person name="Hu Q."/>
            <person name="Fan C."/>
            <person name="Tollenaere R."/>
            <person name="Lu Y."/>
            <person name="Battail C."/>
            <person name="Shen J."/>
            <person name="Sidebottom C.H."/>
            <person name="Wang X."/>
            <person name="Canaguier A."/>
            <person name="Chauveau A."/>
            <person name="Berard A."/>
            <person name="Deniot G."/>
            <person name="Guan M."/>
            <person name="Liu Z."/>
            <person name="Sun F."/>
            <person name="Lim Y.P."/>
            <person name="Lyons E."/>
            <person name="Town C.D."/>
            <person name="Bancroft I."/>
            <person name="Wang X."/>
            <person name="Meng J."/>
            <person name="Ma J."/>
            <person name="Pires J.C."/>
            <person name="King G.J."/>
            <person name="Brunel D."/>
            <person name="Delourme R."/>
            <person name="Renard M."/>
            <person name="Aury J.M."/>
            <person name="Adams K.L."/>
            <person name="Batley J."/>
            <person name="Snowdon R.J."/>
            <person name="Tost J."/>
            <person name="Edwards D."/>
            <person name="Zhou Y."/>
            <person name="Hua W."/>
            <person name="Sharpe A.G."/>
            <person name="Paterson A.H."/>
            <person name="Guan C."/>
            <person name="Wincker P."/>
        </authorList>
    </citation>
    <scope>NUCLEOTIDE SEQUENCE [LARGE SCALE GENOMIC DNA]</scope>
    <source>
        <strain evidence="5">cv. Darmor-bzh</strain>
    </source>
</reference>
<protein>
    <submittedName>
        <fullName evidence="3">(rape) hypothetical protein</fullName>
    </submittedName>
    <submittedName>
        <fullName evidence="4">BnaC04g08370D protein</fullName>
    </submittedName>
</protein>
<evidence type="ECO:0000313" key="4">
    <source>
        <dbReference type="EMBL" id="CDY33202.1"/>
    </source>
</evidence>
<proteinExistence type="predicted"/>
<sequence>MLETSDKMSPWRKIRLVLIIIVDGVLIAHQQEARPIPRYVSMLEDLETFFAFLWGRESFLKTISCMKPPKFLKKKKCDDPVGTLILKLKQDTFRLQGFPLSLQLVAFRAIPQLLSYIPAPTDQKALMDMEDRHLPQHLSINSEDMFRVEFATDLQVTPIIPIQSQPQLGWGVWPNDPKDNRVIYLEQLIDDHHSFNKAMWPDGVTSEPLNVAPKARRERAGNKECVRLKQSLKPKPVNNKNIKSFLQPINALFYIFIFIF</sequence>
<evidence type="ECO:0000256" key="1">
    <source>
        <dbReference type="SAM" id="SignalP"/>
    </source>
</evidence>
<dbReference type="EMBL" id="HG994368">
    <property type="protein sequence ID" value="CAF1813695.1"/>
    <property type="molecule type" value="Genomic_DNA"/>
</dbReference>
<feature type="domain" description="DUF1985" evidence="2">
    <location>
        <begin position="1"/>
        <end position="64"/>
    </location>
</feature>
<dbReference type="Gramene" id="CDY33202">
    <property type="protein sequence ID" value="CDY33202"/>
    <property type="gene ID" value="GSBRNA2T00053935001"/>
</dbReference>
<reference evidence="3" key="3">
    <citation type="submission" date="2021-01" db="EMBL/GenBank/DDBJ databases">
        <authorList>
            <consortium name="Genoscope - CEA"/>
            <person name="William W."/>
        </authorList>
    </citation>
    <scope>NUCLEOTIDE SEQUENCE</scope>
</reference>
<gene>
    <name evidence="4" type="primary">BnaC04g08370D</name>
    <name evidence="3" type="ORF">DARMORV10_C04P11110.1</name>
    <name evidence="4" type="ORF">GSBRNA2T00053935001</name>
</gene>
<dbReference type="PANTHER" id="PTHR48449:SF1">
    <property type="entry name" value="DUF1985 DOMAIN-CONTAINING PROTEIN"/>
    <property type="match status" value="1"/>
</dbReference>
<dbReference type="PaxDb" id="3708-A0A078H6Z8"/>
<dbReference type="PANTHER" id="PTHR48449">
    <property type="entry name" value="DUF1985 DOMAIN-CONTAINING PROTEIN"/>
    <property type="match status" value="1"/>
</dbReference>
<evidence type="ECO:0000313" key="3">
    <source>
        <dbReference type="EMBL" id="CAF1813695.1"/>
    </source>
</evidence>
<organism evidence="4 5">
    <name type="scientific">Brassica napus</name>
    <name type="common">Rape</name>
    <dbReference type="NCBI Taxonomy" id="3708"/>
    <lineage>
        <taxon>Eukaryota</taxon>
        <taxon>Viridiplantae</taxon>
        <taxon>Streptophyta</taxon>
        <taxon>Embryophyta</taxon>
        <taxon>Tracheophyta</taxon>
        <taxon>Spermatophyta</taxon>
        <taxon>Magnoliopsida</taxon>
        <taxon>eudicotyledons</taxon>
        <taxon>Gunneridae</taxon>
        <taxon>Pentapetalae</taxon>
        <taxon>rosids</taxon>
        <taxon>malvids</taxon>
        <taxon>Brassicales</taxon>
        <taxon>Brassicaceae</taxon>
        <taxon>Brassiceae</taxon>
        <taxon>Brassica</taxon>
    </lineage>
</organism>
<dbReference type="Proteomes" id="UP001295469">
    <property type="component" value="Chromosome C04"/>
</dbReference>
<dbReference type="AlphaFoldDB" id="A0A078H6Z8"/>
<dbReference type="InterPro" id="IPR015410">
    <property type="entry name" value="DUF1985"/>
</dbReference>
<dbReference type="Proteomes" id="UP000028999">
    <property type="component" value="Unassembled WGS sequence"/>
</dbReference>
<feature type="chain" id="PRO_5040562028" evidence="1">
    <location>
        <begin position="34"/>
        <end position="260"/>
    </location>
</feature>
<evidence type="ECO:0000259" key="2">
    <source>
        <dbReference type="Pfam" id="PF09331"/>
    </source>
</evidence>
<dbReference type="EMBL" id="LK032308">
    <property type="protein sequence ID" value="CDY33202.1"/>
    <property type="molecule type" value="Genomic_DNA"/>
</dbReference>
<keyword evidence="1" id="KW-0732">Signal</keyword>
<feature type="signal peptide" evidence="1">
    <location>
        <begin position="1"/>
        <end position="33"/>
    </location>
</feature>
<dbReference type="Pfam" id="PF09331">
    <property type="entry name" value="DUF1985"/>
    <property type="match status" value="1"/>
</dbReference>